<evidence type="ECO:0000313" key="3">
    <source>
        <dbReference type="EMBL" id="NMF09031.1"/>
    </source>
</evidence>
<sequence>MNDDAHSPRSATASLAISVAAIIVTLLGPLSGLVTLGGLFIPVGIAGMVAMILAAVSRHWILILLGALTVIFPLITLLVVSETFGFV</sequence>
<keyword evidence="5" id="KW-1185">Reference proteome</keyword>
<dbReference type="RefSeq" id="WP_046651020.1">
    <property type="nucleotide sequence ID" value="NZ_JABAGA010000002.1"/>
</dbReference>
<dbReference type="EMBL" id="JAYWMA010000002">
    <property type="protein sequence ID" value="MEX3527971.1"/>
    <property type="molecule type" value="Genomic_DNA"/>
</dbReference>
<proteinExistence type="predicted"/>
<dbReference type="AlphaFoldDB" id="A0A0M2XNI9"/>
<keyword evidence="1" id="KW-0812">Transmembrane</keyword>
<protein>
    <submittedName>
        <fullName evidence="3">Uncharacterized protein</fullName>
    </submittedName>
</protein>
<keyword evidence="1" id="KW-0472">Membrane</keyword>
<dbReference type="Proteomes" id="UP000589552">
    <property type="component" value="Unassembled WGS sequence"/>
</dbReference>
<dbReference type="OrthoDB" id="9967852at2"/>
<reference evidence="3 4" key="1">
    <citation type="submission" date="2020-04" db="EMBL/GenBank/DDBJ databases">
        <authorList>
            <person name="Hitch T.C.A."/>
            <person name="Wylensek D."/>
            <person name="Clavel T."/>
        </authorList>
    </citation>
    <scope>NUCLEOTIDE SEQUENCE [LARGE SCALE GENOMIC DNA]</scope>
    <source>
        <strain evidence="3 4">BL-383-APC-2I</strain>
    </source>
</reference>
<name>A0A0M2XNI9_9CORY</name>
<reference evidence="2" key="3">
    <citation type="submission" date="2024-01" db="EMBL/GenBank/DDBJ databases">
        <authorList>
            <person name="De La Cruz K.F."/>
            <person name="Townsend E.C."/>
            <person name="Salamzade R."/>
            <person name="Kalan L.R."/>
        </authorList>
    </citation>
    <scope>NUCLEOTIDE SEQUENCE</scope>
    <source>
        <strain evidence="2">LK2569</strain>
    </source>
</reference>
<accession>A0A0M2XNI9</accession>
<feature type="transmembrane region" description="Helical" evidence="1">
    <location>
        <begin position="61"/>
        <end position="80"/>
    </location>
</feature>
<evidence type="ECO:0000256" key="1">
    <source>
        <dbReference type="SAM" id="Phobius"/>
    </source>
</evidence>
<keyword evidence="1" id="KW-1133">Transmembrane helix</keyword>
<gene>
    <name evidence="3" type="ORF">HF852_05375</name>
    <name evidence="2" type="ORF">VVR64_02640</name>
</gene>
<feature type="transmembrane region" description="Helical" evidence="1">
    <location>
        <begin position="12"/>
        <end position="30"/>
    </location>
</feature>
<organism evidence="3 4">
    <name type="scientific">Corynebacterium xerosis</name>
    <dbReference type="NCBI Taxonomy" id="1725"/>
    <lineage>
        <taxon>Bacteria</taxon>
        <taxon>Bacillati</taxon>
        <taxon>Actinomycetota</taxon>
        <taxon>Actinomycetes</taxon>
        <taxon>Mycobacteriales</taxon>
        <taxon>Corynebacteriaceae</taxon>
        <taxon>Corynebacterium</taxon>
    </lineage>
</organism>
<reference evidence="2 5" key="2">
    <citation type="journal article" date="2024" name="Fungal Genet. Biol.">
        <title>The porcine skin microbiome exhibits broad fungal antagonism.</title>
        <authorList>
            <person name="De La Cruz K.F."/>
            <person name="Townsend E.C."/>
            <person name="Alex Cheong J.Z."/>
            <person name="Salamzade R."/>
            <person name="Liu A."/>
            <person name="Sandstrom S."/>
            <person name="Davila E."/>
            <person name="Huang L."/>
            <person name="Xu K.H."/>
            <person name="Wu S.Y."/>
            <person name="Meudt J.J."/>
            <person name="Shanmuganayagam D."/>
            <person name="Gibson A.L.F."/>
            <person name="Kalan L.R."/>
        </authorList>
    </citation>
    <scope>NUCLEOTIDE SEQUENCE [LARGE SCALE GENOMIC DNA]</scope>
    <source>
        <strain evidence="2 5">LK2569</strain>
    </source>
</reference>
<comment type="caution">
    <text evidence="3">The sequence shown here is derived from an EMBL/GenBank/DDBJ whole genome shotgun (WGS) entry which is preliminary data.</text>
</comment>
<evidence type="ECO:0000313" key="2">
    <source>
        <dbReference type="EMBL" id="MEX3527971.1"/>
    </source>
</evidence>
<dbReference type="EMBL" id="JABAGA010000002">
    <property type="protein sequence ID" value="NMF09031.1"/>
    <property type="molecule type" value="Genomic_DNA"/>
</dbReference>
<dbReference type="Proteomes" id="UP001558353">
    <property type="component" value="Unassembled WGS sequence"/>
</dbReference>
<feature type="transmembrane region" description="Helical" evidence="1">
    <location>
        <begin position="36"/>
        <end position="54"/>
    </location>
</feature>
<evidence type="ECO:0000313" key="5">
    <source>
        <dbReference type="Proteomes" id="UP001558353"/>
    </source>
</evidence>
<dbReference type="GeneID" id="95321407"/>
<evidence type="ECO:0000313" key="4">
    <source>
        <dbReference type="Proteomes" id="UP000589552"/>
    </source>
</evidence>